<keyword evidence="6 11" id="KW-0274">FAD</keyword>
<protein>
    <recommendedName>
        <fullName evidence="11">Dihydroorotate dehydrogenase B (NAD(+)), electron transfer subunit</fullName>
    </recommendedName>
    <alternativeName>
        <fullName evidence="11">Dihydroorotate oxidase B, electron transfer subunit</fullName>
    </alternativeName>
</protein>
<dbReference type="GO" id="GO:0009055">
    <property type="term" value="F:electron transfer activity"/>
    <property type="evidence" value="ECO:0007669"/>
    <property type="project" value="UniProtKB-UniRule"/>
</dbReference>
<dbReference type="GO" id="GO:0050660">
    <property type="term" value="F:flavin adenine dinucleotide binding"/>
    <property type="evidence" value="ECO:0007669"/>
    <property type="project" value="InterPro"/>
</dbReference>
<feature type="binding site" evidence="11 13">
    <location>
        <position position="247"/>
    </location>
    <ligand>
        <name>[2Fe-2S] cluster</name>
        <dbReference type="ChEBI" id="CHEBI:190135"/>
    </ligand>
</feature>
<evidence type="ECO:0000256" key="13">
    <source>
        <dbReference type="PIRSR" id="PIRSR006816-2"/>
    </source>
</evidence>
<evidence type="ECO:0000256" key="7">
    <source>
        <dbReference type="ARBA" id="ARBA00022975"/>
    </source>
</evidence>
<dbReference type="UniPathway" id="UPA00070">
    <property type="reaction ID" value="UER00945"/>
</dbReference>
<dbReference type="InterPro" id="IPR019480">
    <property type="entry name" value="Dihydroorotate_DH_Fe-S-bd"/>
</dbReference>
<evidence type="ECO:0000256" key="10">
    <source>
        <dbReference type="ARBA" id="ARBA00023014"/>
    </source>
</evidence>
<dbReference type="CDD" id="cd06218">
    <property type="entry name" value="DHOD_e_trans"/>
    <property type="match status" value="1"/>
</dbReference>
<evidence type="ECO:0000313" key="16">
    <source>
        <dbReference type="Proteomes" id="UP000650524"/>
    </source>
</evidence>
<dbReference type="GO" id="GO:0044205">
    <property type="term" value="P:'de novo' UMP biosynthetic process"/>
    <property type="evidence" value="ECO:0007669"/>
    <property type="project" value="UniProtKB-UniRule"/>
</dbReference>
<dbReference type="Gene3D" id="2.10.240.10">
    <property type="entry name" value="Dihydroorotate dehydrogenase, electron transfer subunit"/>
    <property type="match status" value="1"/>
</dbReference>
<dbReference type="SUPFAM" id="SSF63380">
    <property type="entry name" value="Riboflavin synthase domain-like"/>
    <property type="match status" value="1"/>
</dbReference>
<dbReference type="PROSITE" id="PS51384">
    <property type="entry name" value="FAD_FR"/>
    <property type="match status" value="1"/>
</dbReference>
<feature type="binding site" evidence="11 13">
    <location>
        <position position="228"/>
    </location>
    <ligand>
        <name>[2Fe-2S] cluster</name>
        <dbReference type="ChEBI" id="CHEBI:190135"/>
    </ligand>
</feature>
<reference evidence="15 16" key="1">
    <citation type="submission" date="2020-08" db="EMBL/GenBank/DDBJ databases">
        <title>Bridging the membrane lipid divide: bacteria of the FCB group superphylum have the potential to synthesize archaeal ether lipids.</title>
        <authorList>
            <person name="Villanueva L."/>
            <person name="Von Meijenfeldt F.A.B."/>
            <person name="Westbye A.B."/>
            <person name="Yadav S."/>
            <person name="Hopmans E.C."/>
            <person name="Dutilh B.E."/>
            <person name="Sinninghe Damste J.S."/>
        </authorList>
    </citation>
    <scope>NUCLEOTIDE SEQUENCE [LARGE SCALE GENOMIC DNA]</scope>
    <source>
        <strain evidence="15">NIOZ-UU27</strain>
    </source>
</reference>
<dbReference type="SUPFAM" id="SSF52343">
    <property type="entry name" value="Ferredoxin reductase-like, C-terminal NADP-linked domain"/>
    <property type="match status" value="1"/>
</dbReference>
<keyword evidence="4 11" id="KW-0001">2Fe-2S</keyword>
<feature type="binding site" evidence="11 12">
    <location>
        <begin position="75"/>
        <end position="76"/>
    </location>
    <ligand>
        <name>FAD</name>
        <dbReference type="ChEBI" id="CHEBI:57692"/>
    </ligand>
</feature>
<dbReference type="EMBL" id="JACNJD010000247">
    <property type="protein sequence ID" value="MBC8177948.1"/>
    <property type="molecule type" value="Genomic_DNA"/>
</dbReference>
<evidence type="ECO:0000259" key="14">
    <source>
        <dbReference type="PROSITE" id="PS51384"/>
    </source>
</evidence>
<dbReference type="InterPro" id="IPR050353">
    <property type="entry name" value="PyrK_electron_transfer"/>
</dbReference>
<comment type="cofactor">
    <cofactor evidence="11">
        <name>[2Fe-2S] cluster</name>
        <dbReference type="ChEBI" id="CHEBI:190135"/>
    </cofactor>
    <text evidence="11">Binds 1 [2Fe-2S] cluster per subunit.</text>
</comment>
<comment type="pathway">
    <text evidence="11">Pyrimidine metabolism; UMP biosynthesis via de novo pathway; orotate from (S)-dihydroorotate (NAD(+) route): step 1/1.</text>
</comment>
<keyword evidence="8 11" id="KW-0249">Electron transport</keyword>
<evidence type="ECO:0000256" key="5">
    <source>
        <dbReference type="ARBA" id="ARBA00022723"/>
    </source>
</evidence>
<comment type="subunit">
    <text evidence="11">Heterotetramer of 2 PyrK and 2 PyrD type B subunits.</text>
</comment>
<dbReference type="PANTHER" id="PTHR43513:SF3">
    <property type="entry name" value="DIHYDROOROTATE DEHYDROGENASE B (NAD(+)), ELECTRON TRANSFER SUBUNIT-RELATED"/>
    <property type="match status" value="1"/>
</dbReference>
<comment type="function">
    <text evidence="11">Responsible for channeling the electrons from the oxidation of dihydroorotate from the FMN redox center in the PyrD type B subunit to the ultimate electron acceptor NAD(+).</text>
</comment>
<keyword evidence="3 11" id="KW-0285">Flavoprotein</keyword>
<evidence type="ECO:0000256" key="6">
    <source>
        <dbReference type="ARBA" id="ARBA00022827"/>
    </source>
</evidence>
<dbReference type="PIRSF" id="PIRSF006816">
    <property type="entry name" value="Cyc3_hyd_g"/>
    <property type="match status" value="1"/>
</dbReference>
<evidence type="ECO:0000256" key="1">
    <source>
        <dbReference type="ARBA" id="ARBA00006422"/>
    </source>
</evidence>
<evidence type="ECO:0000256" key="11">
    <source>
        <dbReference type="HAMAP-Rule" id="MF_01211"/>
    </source>
</evidence>
<dbReference type="Pfam" id="PF10418">
    <property type="entry name" value="DHODB_Fe-S_bind"/>
    <property type="match status" value="1"/>
</dbReference>
<dbReference type="InterPro" id="IPR017938">
    <property type="entry name" value="Riboflavin_synthase-like_b-brl"/>
</dbReference>
<dbReference type="GO" id="GO:0046872">
    <property type="term" value="F:metal ion binding"/>
    <property type="evidence" value="ECO:0007669"/>
    <property type="project" value="UniProtKB-KW"/>
</dbReference>
<organism evidence="15 16">
    <name type="scientific">Candidatus Desulfacyla euxinica</name>
    <dbReference type="NCBI Taxonomy" id="2841693"/>
    <lineage>
        <taxon>Bacteria</taxon>
        <taxon>Deltaproteobacteria</taxon>
        <taxon>Candidatus Desulfacyla</taxon>
    </lineage>
</organism>
<keyword evidence="2 11" id="KW-0813">Transport</keyword>
<dbReference type="PANTHER" id="PTHR43513">
    <property type="entry name" value="DIHYDROOROTATE DEHYDROGENASE B (NAD(+)), ELECTRON TRANSFER SUBUNIT"/>
    <property type="match status" value="1"/>
</dbReference>
<comment type="similarity">
    <text evidence="1 11">Belongs to the PyrK family.</text>
</comment>
<feature type="domain" description="FAD-binding FR-type" evidence="14">
    <location>
        <begin position="1"/>
        <end position="100"/>
    </location>
</feature>
<accession>A0A8J6N1A1</accession>
<comment type="cofactor">
    <cofactor evidence="13">
        <name>[2Fe-2S] cluster</name>
        <dbReference type="ChEBI" id="CHEBI:190135"/>
    </cofactor>
    <text evidence="13">Binds 1 [2Fe-2S] cluster per subunit.</text>
</comment>
<dbReference type="InterPro" id="IPR039261">
    <property type="entry name" value="FNR_nucleotide-bd"/>
</dbReference>
<dbReference type="InterPro" id="IPR023455">
    <property type="entry name" value="Dihydroorotate_DHASE_ETsu"/>
</dbReference>
<keyword evidence="10 11" id="KW-0411">Iron-sulfur</keyword>
<evidence type="ECO:0000256" key="9">
    <source>
        <dbReference type="ARBA" id="ARBA00023004"/>
    </source>
</evidence>
<sequence>MIEQDSEIIFNKRVAVDTFLIGLKSPLVAAEARPGQFVMLKVGRGMDPLLRRPFSICGIREENLILILYRIVGQGTRIMCDFRKGESLSVLGPLGSGFEMPHKGDMPILVAGGMGIAPLIFLASIMEPGSFSFFAGFGSAKEVVATDEVGSSGLDLSISTDDGSAGHRGLVTELLENRLAGFDGKTSPVVFACGPLPMLKEVAAITLDGVLSCQVSLEASMACGLGACQGCAIRRSSEQAIAYYHVCQDGPVFDVNVLDWGAL</sequence>
<dbReference type="AlphaFoldDB" id="A0A8J6N1A1"/>
<dbReference type="InterPro" id="IPR017927">
    <property type="entry name" value="FAD-bd_FR_type"/>
</dbReference>
<feature type="binding site" evidence="11 13">
    <location>
        <position position="231"/>
    </location>
    <ligand>
        <name>[2Fe-2S] cluster</name>
        <dbReference type="ChEBI" id="CHEBI:190135"/>
    </ligand>
</feature>
<feature type="binding site" evidence="11 12">
    <location>
        <begin position="68"/>
        <end position="70"/>
    </location>
    <ligand>
        <name>FAD</name>
        <dbReference type="ChEBI" id="CHEBI:57692"/>
    </ligand>
</feature>
<evidence type="ECO:0000256" key="8">
    <source>
        <dbReference type="ARBA" id="ARBA00022982"/>
    </source>
</evidence>
<keyword evidence="9 11" id="KW-0408">Iron</keyword>
<gene>
    <name evidence="11" type="primary">pyrK</name>
    <name evidence="15" type="ORF">H8E19_11140</name>
</gene>
<feature type="binding site" evidence="11 12">
    <location>
        <begin position="52"/>
        <end position="55"/>
    </location>
    <ligand>
        <name>FAD</name>
        <dbReference type="ChEBI" id="CHEBI:57692"/>
    </ligand>
</feature>
<dbReference type="InterPro" id="IPR012165">
    <property type="entry name" value="Cyt_c3_hydrogenase_gsu"/>
</dbReference>
<dbReference type="InterPro" id="IPR037117">
    <property type="entry name" value="Dihydroorotate_DH_ele_sf"/>
</dbReference>
<evidence type="ECO:0000256" key="3">
    <source>
        <dbReference type="ARBA" id="ARBA00022630"/>
    </source>
</evidence>
<keyword evidence="7 11" id="KW-0665">Pyrimidine biosynthesis</keyword>
<dbReference type="GO" id="GO:0016491">
    <property type="term" value="F:oxidoreductase activity"/>
    <property type="evidence" value="ECO:0007669"/>
    <property type="project" value="InterPro"/>
</dbReference>
<dbReference type="Gene3D" id="2.40.30.10">
    <property type="entry name" value="Translation factors"/>
    <property type="match status" value="1"/>
</dbReference>
<proteinExistence type="inferred from homology"/>
<dbReference type="Gene3D" id="3.40.50.80">
    <property type="entry name" value="Nucleotide-binding domain of ferredoxin-NADP reductase (FNR) module"/>
    <property type="match status" value="1"/>
</dbReference>
<feature type="binding site" evidence="11 13">
    <location>
        <position position="223"/>
    </location>
    <ligand>
        <name>[2Fe-2S] cluster</name>
        <dbReference type="ChEBI" id="CHEBI:190135"/>
    </ligand>
</feature>
<evidence type="ECO:0000313" key="15">
    <source>
        <dbReference type="EMBL" id="MBC8177948.1"/>
    </source>
</evidence>
<comment type="caution">
    <text evidence="15">The sequence shown here is derived from an EMBL/GenBank/DDBJ whole genome shotgun (WGS) entry which is preliminary data.</text>
</comment>
<dbReference type="Proteomes" id="UP000650524">
    <property type="component" value="Unassembled WGS sequence"/>
</dbReference>
<evidence type="ECO:0000256" key="4">
    <source>
        <dbReference type="ARBA" id="ARBA00022714"/>
    </source>
</evidence>
<evidence type="ECO:0000256" key="2">
    <source>
        <dbReference type="ARBA" id="ARBA00022448"/>
    </source>
</evidence>
<name>A0A8J6N1A1_9DELT</name>
<keyword evidence="5 11" id="KW-0479">Metal-binding</keyword>
<dbReference type="GO" id="GO:0051537">
    <property type="term" value="F:2 iron, 2 sulfur cluster binding"/>
    <property type="evidence" value="ECO:0007669"/>
    <property type="project" value="UniProtKB-KW"/>
</dbReference>
<dbReference type="HAMAP" id="MF_01211">
    <property type="entry name" value="DHODB_Fe_S_bind"/>
    <property type="match status" value="1"/>
</dbReference>
<evidence type="ECO:0000256" key="12">
    <source>
        <dbReference type="PIRSR" id="PIRSR006816-1"/>
    </source>
</evidence>
<comment type="cofactor">
    <cofactor evidence="11 12">
        <name>FAD</name>
        <dbReference type="ChEBI" id="CHEBI:57692"/>
    </cofactor>
    <text evidence="11 12">Binds 1 FAD per subunit.</text>
</comment>